<dbReference type="PANTHER" id="PTHR46401:SF2">
    <property type="entry name" value="GLYCOSYLTRANSFERASE WBBK-RELATED"/>
    <property type="match status" value="1"/>
</dbReference>
<dbReference type="GO" id="GO:0009103">
    <property type="term" value="P:lipopolysaccharide biosynthetic process"/>
    <property type="evidence" value="ECO:0007669"/>
    <property type="project" value="TreeGrafter"/>
</dbReference>
<dbReference type="InterPro" id="IPR001296">
    <property type="entry name" value="Glyco_trans_1"/>
</dbReference>
<dbReference type="GO" id="GO:0016757">
    <property type="term" value="F:glycosyltransferase activity"/>
    <property type="evidence" value="ECO:0007669"/>
    <property type="project" value="InterPro"/>
</dbReference>
<dbReference type="Pfam" id="PF13439">
    <property type="entry name" value="Glyco_transf_4"/>
    <property type="match status" value="1"/>
</dbReference>
<dbReference type="Pfam" id="PF00534">
    <property type="entry name" value="Glycos_transf_1"/>
    <property type="match status" value="1"/>
</dbReference>
<evidence type="ECO:0000259" key="3">
    <source>
        <dbReference type="Pfam" id="PF13439"/>
    </source>
</evidence>
<dbReference type="EMBL" id="WFLN01000006">
    <property type="protein sequence ID" value="KAB8030662.1"/>
    <property type="molecule type" value="Genomic_DNA"/>
</dbReference>
<dbReference type="SUPFAM" id="SSF53756">
    <property type="entry name" value="UDP-Glycosyltransferase/glycogen phosphorylase"/>
    <property type="match status" value="1"/>
</dbReference>
<dbReference type="Proteomes" id="UP000442694">
    <property type="component" value="Unassembled WGS sequence"/>
</dbReference>
<evidence type="ECO:0000259" key="2">
    <source>
        <dbReference type="Pfam" id="PF00534"/>
    </source>
</evidence>
<comment type="caution">
    <text evidence="4">The sequence shown here is derived from an EMBL/GenBank/DDBJ whole genome shotgun (WGS) entry which is preliminary data.</text>
</comment>
<dbReference type="PANTHER" id="PTHR46401">
    <property type="entry name" value="GLYCOSYLTRANSFERASE WBBK-RELATED"/>
    <property type="match status" value="1"/>
</dbReference>
<keyword evidence="1 4" id="KW-0808">Transferase</keyword>
<reference evidence="4 5" key="1">
    <citation type="submission" date="2019-10" db="EMBL/GenBank/DDBJ databases">
        <title>New genus of Silvanigrellaceae.</title>
        <authorList>
            <person name="Pitt A."/>
            <person name="Hahn M.W."/>
        </authorList>
    </citation>
    <scope>NUCLEOTIDE SEQUENCE [LARGE SCALE GENOMIC DNA]</scope>
    <source>
        <strain evidence="4 5">33A1-SZDP</strain>
    </source>
</reference>
<dbReference type="AlphaFoldDB" id="A0A833JD94"/>
<protein>
    <submittedName>
        <fullName evidence="4">Glycosyltransferase</fullName>
    </submittedName>
</protein>
<gene>
    <name evidence="4" type="ORF">GCL57_06720</name>
</gene>
<sequence length="388" mass="45524">MNESLINQKVLIIDPSFFTFQYDLHLYNGLKSLNYDVILVGSHKKAKNYCNKFEYVGLFYKFSDCIKNDKIRVFIKWIEHFFNMVYLLYFARNYSIIHFQWCSIPIVDRYFIKFLKIRKKVIFTSHDVIPFNGNPSSFLQTLGWSNLLKEFHYIIVHTKKTKSQIIKLYNINEKFIKVIPHGILLSSKEQTKLSAKFNLLVSSSKKKFLVFGAIKPYKGIDILIKSISLINNKFLKNCVFIISGKDYFNHAESLKELSIKLNVSQYIFWDIRYVPDEELPMILEFADIYLFPYKEISTSGVLMTVLPYVKPIIASKIGIFEELLTDKIDSLLYENNDDEAEANLANKIETLLSNPSYIPHFKNNISTLIINELSWENIARKTFELYES</sequence>
<proteinExistence type="predicted"/>
<feature type="domain" description="Glycosyl transferase family 1" evidence="2">
    <location>
        <begin position="197"/>
        <end position="362"/>
    </location>
</feature>
<name>A0A833JD94_9BACT</name>
<evidence type="ECO:0000313" key="5">
    <source>
        <dbReference type="Proteomes" id="UP000442694"/>
    </source>
</evidence>
<dbReference type="Gene3D" id="3.40.50.2000">
    <property type="entry name" value="Glycogen Phosphorylase B"/>
    <property type="match status" value="2"/>
</dbReference>
<feature type="domain" description="Glycosyltransferase subfamily 4-like N-terminal" evidence="3">
    <location>
        <begin position="25"/>
        <end position="183"/>
    </location>
</feature>
<evidence type="ECO:0000256" key="1">
    <source>
        <dbReference type="ARBA" id="ARBA00022679"/>
    </source>
</evidence>
<keyword evidence="5" id="KW-1185">Reference proteome</keyword>
<dbReference type="RefSeq" id="WP_152212590.1">
    <property type="nucleotide sequence ID" value="NZ_WFLN01000006.1"/>
</dbReference>
<evidence type="ECO:0000313" key="4">
    <source>
        <dbReference type="EMBL" id="KAB8030662.1"/>
    </source>
</evidence>
<accession>A0A833JD94</accession>
<dbReference type="InterPro" id="IPR028098">
    <property type="entry name" value="Glyco_trans_4-like_N"/>
</dbReference>
<organism evidence="4 5">
    <name type="scientific">Fluviispira multicolorata</name>
    <dbReference type="NCBI Taxonomy" id="2654512"/>
    <lineage>
        <taxon>Bacteria</taxon>
        <taxon>Pseudomonadati</taxon>
        <taxon>Bdellovibrionota</taxon>
        <taxon>Oligoflexia</taxon>
        <taxon>Silvanigrellales</taxon>
        <taxon>Silvanigrellaceae</taxon>
        <taxon>Fluviispira</taxon>
    </lineage>
</organism>